<evidence type="ECO:0000256" key="17">
    <source>
        <dbReference type="ARBA" id="ARBA00082365"/>
    </source>
</evidence>
<dbReference type="EMBL" id="CAXKWB010036873">
    <property type="protein sequence ID" value="CAL4149201.1"/>
    <property type="molecule type" value="Genomic_DNA"/>
</dbReference>
<name>A0AAV2RZ58_MEGNR</name>
<feature type="active site" description="Nucleophile" evidence="18">
    <location>
        <position position="14"/>
    </location>
</feature>
<feature type="active site" evidence="19">
    <location>
        <position position="14"/>
    </location>
</feature>
<dbReference type="PROSITE" id="PS50957">
    <property type="entry name" value="JOSEPHIN"/>
    <property type="match status" value="1"/>
</dbReference>
<dbReference type="FunFam" id="3.90.70.40:FF:000005">
    <property type="entry name" value="Ataxin 3"/>
    <property type="match status" value="1"/>
</dbReference>
<dbReference type="InterPro" id="IPR006155">
    <property type="entry name" value="Josephin"/>
</dbReference>
<evidence type="ECO:0000256" key="15">
    <source>
        <dbReference type="ARBA" id="ARBA00063584"/>
    </source>
</evidence>
<evidence type="ECO:0000256" key="13">
    <source>
        <dbReference type="ARBA" id="ARBA00023242"/>
    </source>
</evidence>
<dbReference type="PROSITE" id="PS50330">
    <property type="entry name" value="UIM"/>
    <property type="match status" value="1"/>
</dbReference>
<evidence type="ECO:0000256" key="8">
    <source>
        <dbReference type="ARBA" id="ARBA00022786"/>
    </source>
</evidence>
<feature type="region of interest" description="Disordered" evidence="20">
    <location>
        <begin position="300"/>
        <end position="362"/>
    </location>
</feature>
<evidence type="ECO:0000256" key="18">
    <source>
        <dbReference type="PIRSR" id="PIRSR633865-1"/>
    </source>
</evidence>
<reference evidence="22 23" key="1">
    <citation type="submission" date="2024-05" db="EMBL/GenBank/DDBJ databases">
        <authorList>
            <person name="Wallberg A."/>
        </authorList>
    </citation>
    <scope>NUCLEOTIDE SEQUENCE [LARGE SCALE GENOMIC DNA]</scope>
</reference>
<feature type="region of interest" description="Disordered" evidence="20">
    <location>
        <begin position="192"/>
        <end position="219"/>
    </location>
</feature>
<protein>
    <recommendedName>
        <fullName evidence="16">Ataxin-3 homolog</fullName>
        <ecNumber evidence="4">3.4.19.12</ecNumber>
    </recommendedName>
    <alternativeName>
        <fullName evidence="17">Machado-Joseph disease-like protein</fullName>
    </alternativeName>
</protein>
<evidence type="ECO:0000256" key="4">
    <source>
        <dbReference type="ARBA" id="ARBA00012759"/>
    </source>
</evidence>
<comment type="subunit">
    <text evidence="15">Forms a complex composed of deubiquitinating enzyme atx-3, adapter ubxn-5 and cdc-48.1. Forms a complex composed of deubiquitinating enzyme atx-3, E4 ubiquitin-protein ligase ufd-2 and cdc-48.1. Interacts (via RRDR motif) with cdc-48.1 (via N-terminus) and cdc-48.2 (via N-terminus); the interaction with cdc-48.1 is not required for atx-3 enzymatic activity. Interacts (via C-terminus) with ubxn-5. May interact with ned-8.</text>
</comment>
<evidence type="ECO:0000256" key="12">
    <source>
        <dbReference type="ARBA" id="ARBA00023163"/>
    </source>
</evidence>
<accession>A0AAV2RZ58</accession>
<dbReference type="GO" id="GO:0004843">
    <property type="term" value="F:cysteine-type deubiquitinase activity"/>
    <property type="evidence" value="ECO:0007669"/>
    <property type="project" value="UniProtKB-EC"/>
</dbReference>
<feature type="compositionally biased region" description="Low complexity" evidence="20">
    <location>
        <begin position="300"/>
        <end position="323"/>
    </location>
</feature>
<gene>
    <name evidence="22" type="ORF">MNOR_LOCUS30346</name>
</gene>
<dbReference type="GO" id="GO:0005634">
    <property type="term" value="C:nucleus"/>
    <property type="evidence" value="ECO:0007669"/>
    <property type="project" value="UniProtKB-SubCell"/>
</dbReference>
<evidence type="ECO:0000256" key="5">
    <source>
        <dbReference type="ARBA" id="ARBA00022490"/>
    </source>
</evidence>
<dbReference type="InterPro" id="IPR003903">
    <property type="entry name" value="UIM_dom"/>
</dbReference>
<dbReference type="Proteomes" id="UP001497623">
    <property type="component" value="Unassembled WGS sequence"/>
</dbReference>
<feature type="domain" description="Josephin" evidence="21">
    <location>
        <begin position="1"/>
        <end position="182"/>
    </location>
</feature>
<proteinExistence type="predicted"/>
<dbReference type="Pfam" id="PF02809">
    <property type="entry name" value="UIM"/>
    <property type="match status" value="3"/>
</dbReference>
<dbReference type="GO" id="GO:0006508">
    <property type="term" value="P:proteolysis"/>
    <property type="evidence" value="ECO:0007669"/>
    <property type="project" value="UniProtKB-KW"/>
</dbReference>
<dbReference type="PANTHER" id="PTHR14159:SF0">
    <property type="entry name" value="ATAXIN-3-RELATED"/>
    <property type="match status" value="1"/>
</dbReference>
<organism evidence="22 23">
    <name type="scientific">Meganyctiphanes norvegica</name>
    <name type="common">Northern krill</name>
    <name type="synonym">Thysanopoda norvegica</name>
    <dbReference type="NCBI Taxonomy" id="48144"/>
    <lineage>
        <taxon>Eukaryota</taxon>
        <taxon>Metazoa</taxon>
        <taxon>Ecdysozoa</taxon>
        <taxon>Arthropoda</taxon>
        <taxon>Crustacea</taxon>
        <taxon>Multicrustacea</taxon>
        <taxon>Malacostraca</taxon>
        <taxon>Eumalacostraca</taxon>
        <taxon>Eucarida</taxon>
        <taxon>Euphausiacea</taxon>
        <taxon>Euphausiidae</taxon>
        <taxon>Meganyctiphanes</taxon>
    </lineage>
</organism>
<dbReference type="EC" id="3.4.19.12" evidence="4"/>
<evidence type="ECO:0000313" key="22">
    <source>
        <dbReference type="EMBL" id="CAL4149201.1"/>
    </source>
</evidence>
<evidence type="ECO:0000256" key="10">
    <source>
        <dbReference type="ARBA" id="ARBA00022807"/>
    </source>
</evidence>
<comment type="catalytic activity">
    <reaction evidence="1">
        <text>Thiol-dependent hydrolysis of ester, thioester, amide, peptide and isopeptide bonds formed by the C-terminal Gly of ubiquitin (a 76-residue protein attached to proteins as an intracellular targeting signal).</text>
        <dbReference type="EC" id="3.4.19.12"/>
    </reaction>
</comment>
<dbReference type="Pfam" id="PF02099">
    <property type="entry name" value="Josephin"/>
    <property type="match status" value="1"/>
</dbReference>
<dbReference type="SMART" id="SM01246">
    <property type="entry name" value="Josephin"/>
    <property type="match status" value="1"/>
</dbReference>
<evidence type="ECO:0000313" key="23">
    <source>
        <dbReference type="Proteomes" id="UP001497623"/>
    </source>
</evidence>
<evidence type="ECO:0000256" key="16">
    <source>
        <dbReference type="ARBA" id="ARBA00069055"/>
    </source>
</evidence>
<keyword evidence="12" id="KW-0804">Transcription</keyword>
<evidence type="ECO:0000256" key="3">
    <source>
        <dbReference type="ARBA" id="ARBA00004496"/>
    </source>
</evidence>
<keyword evidence="8" id="KW-0833">Ubl conjugation pathway</keyword>
<evidence type="ECO:0000256" key="9">
    <source>
        <dbReference type="ARBA" id="ARBA00022801"/>
    </source>
</evidence>
<dbReference type="SMART" id="SM00726">
    <property type="entry name" value="UIM"/>
    <property type="match status" value="4"/>
</dbReference>
<evidence type="ECO:0000256" key="7">
    <source>
        <dbReference type="ARBA" id="ARBA00022737"/>
    </source>
</evidence>
<feature type="active site" evidence="18 19">
    <location>
        <position position="136"/>
    </location>
</feature>
<evidence type="ECO:0000256" key="6">
    <source>
        <dbReference type="ARBA" id="ARBA00022670"/>
    </source>
</evidence>
<dbReference type="GO" id="GO:0005737">
    <property type="term" value="C:cytoplasm"/>
    <property type="evidence" value="ECO:0007669"/>
    <property type="project" value="UniProtKB-SubCell"/>
</dbReference>
<evidence type="ECO:0000256" key="14">
    <source>
        <dbReference type="ARBA" id="ARBA00060106"/>
    </source>
</evidence>
<dbReference type="AlphaFoldDB" id="A0AAV2RZ58"/>
<comment type="subcellular location">
    <subcellularLocation>
        <location evidence="3">Cytoplasm</location>
    </subcellularLocation>
    <subcellularLocation>
        <location evidence="2">Nucleus</location>
    </subcellularLocation>
</comment>
<comment type="function">
    <text evidence="14">Acts as a chain editing deubiquitinating enzyme that binds and cleaves 'Lys-48'-linked polyubiquitin chains, with a preference for chains containing four or more ubiquitin molecules thereby modulating protein degradation by the ubiquitin-proteasome pathway. Probably by regulating the IGF-1-insulin-like pathway, regulates lifespan. Regulates germline DNA double-strand-break repair and apoptosis in response to DNA damage by recruiting E4 ubiquitin-protein ligase ufd-2 to DNA repair foci. Interacts with key regulators of transcription and represses transcription. Acts as a histone-binding protein that regulates transcription.</text>
</comment>
<evidence type="ECO:0000256" key="19">
    <source>
        <dbReference type="PROSITE-ProRule" id="PRU00331"/>
    </source>
</evidence>
<sequence>MDLIYHEKQDGLLCAQHCLNNLLQGQYFSAVDLADIANQMDAAEKAHMAELGVDTDDYRRFMEQPSVNFDDSGMFSVQVISSALRVWDMNLVPFNSSNPHAITAREAVVEESAYICNFREHWLTVRRLGYQWFNLNSLLTFPELISDTYLSLFLTQLRHEGYDIFIVSGPLPPCSADDVLRVTPATQAVKPKLIVDESESSSSKGRSRTAQSKQEDDLRSALAASLKKVGTEGIGTSVMTDETELQMALQMSTEGVTGAQVHSDEDDLQAAIQMSLQESSSAPQRRDSDEELLHQALSLSMQSQQAAPGPSASTGPPQTSTSPEHLSSTPNNHMVSNSEETAPPNAQEIREKRLAFLNKNKP</sequence>
<dbReference type="Pfam" id="PF23625">
    <property type="entry name" value="UIM_2"/>
    <property type="match status" value="1"/>
</dbReference>
<evidence type="ECO:0000256" key="11">
    <source>
        <dbReference type="ARBA" id="ARBA00023015"/>
    </source>
</evidence>
<feature type="active site" description="Proton acceptor" evidence="18">
    <location>
        <position position="121"/>
    </location>
</feature>
<feature type="active site" evidence="19">
    <location>
        <position position="121"/>
    </location>
</feature>
<dbReference type="GO" id="GO:0016579">
    <property type="term" value="P:protein deubiquitination"/>
    <property type="evidence" value="ECO:0007669"/>
    <property type="project" value="InterPro"/>
</dbReference>
<dbReference type="InterPro" id="IPR033865">
    <property type="entry name" value="Ataxin-3"/>
</dbReference>
<keyword evidence="11" id="KW-0805">Transcription regulation</keyword>
<keyword evidence="6" id="KW-0645">Protease</keyword>
<dbReference type="PANTHER" id="PTHR14159">
    <property type="entry name" value="ATAXIN-3-RELATED"/>
    <property type="match status" value="1"/>
</dbReference>
<dbReference type="PRINTS" id="PR01233">
    <property type="entry name" value="JOSEPHIN"/>
</dbReference>
<dbReference type="Gene3D" id="3.90.70.40">
    <property type="match status" value="1"/>
</dbReference>
<keyword evidence="5" id="KW-0963">Cytoplasm</keyword>
<dbReference type="FunFam" id="1.10.287.10:FF:000018">
    <property type="entry name" value="Ataxin-3 homolog"/>
    <property type="match status" value="1"/>
</dbReference>
<evidence type="ECO:0000256" key="1">
    <source>
        <dbReference type="ARBA" id="ARBA00000707"/>
    </source>
</evidence>
<evidence type="ECO:0000259" key="21">
    <source>
        <dbReference type="PROSITE" id="PS50957"/>
    </source>
</evidence>
<comment type="caution">
    <text evidence="22">The sequence shown here is derived from an EMBL/GenBank/DDBJ whole genome shotgun (WGS) entry which is preliminary data.</text>
</comment>
<keyword evidence="23" id="KW-1185">Reference proteome</keyword>
<keyword evidence="9 19" id="KW-0378">Hydrolase</keyword>
<keyword evidence="7" id="KW-0677">Repeat</keyword>
<evidence type="ECO:0000256" key="20">
    <source>
        <dbReference type="SAM" id="MobiDB-lite"/>
    </source>
</evidence>
<dbReference type="Gene3D" id="1.10.287.10">
    <property type="entry name" value="S15/NS1, RNA-binding"/>
    <property type="match status" value="1"/>
</dbReference>
<feature type="compositionally biased region" description="Polar residues" evidence="20">
    <location>
        <begin position="324"/>
        <end position="340"/>
    </location>
</feature>
<keyword evidence="10" id="KW-0788">Thiol protease</keyword>
<evidence type="ECO:0000256" key="2">
    <source>
        <dbReference type="ARBA" id="ARBA00004123"/>
    </source>
</evidence>
<keyword evidence="13" id="KW-0539">Nucleus</keyword>